<name>A0ACC0U6K8_9AGAM</name>
<gene>
    <name evidence="1" type="ORF">F5148DRAFT_999741</name>
</gene>
<evidence type="ECO:0000313" key="2">
    <source>
        <dbReference type="Proteomes" id="UP001207468"/>
    </source>
</evidence>
<evidence type="ECO:0000313" key="1">
    <source>
        <dbReference type="EMBL" id="KAI9507160.1"/>
    </source>
</evidence>
<accession>A0ACC0U6K8</accession>
<proteinExistence type="predicted"/>
<dbReference type="EMBL" id="JAGFNK010000138">
    <property type="protein sequence ID" value="KAI9507160.1"/>
    <property type="molecule type" value="Genomic_DNA"/>
</dbReference>
<comment type="caution">
    <text evidence="1">The sequence shown here is derived from an EMBL/GenBank/DDBJ whole genome shotgun (WGS) entry which is preliminary data.</text>
</comment>
<dbReference type="Proteomes" id="UP001207468">
    <property type="component" value="Unassembled WGS sequence"/>
</dbReference>
<sequence length="510" mass="56126">MTGDQITKRLHISGLTPAITSDDLSRRLASFGSVSALDGLGKLDALGQPRNFAYITLETTKTQLSRCMNLLSGSTWKGAKLRIGEAKPDFRERILHENASMQAEETRPRTRRRLVRGLHGRHAQDMSLVTLENVPQRPQWRVTPLGRLIRPMRMRPARPLGPPLDVIKSQDISKGQGKARRKWASAMPPARARVRTIDPLRWGSMHLSGIFLGGEQTAFSPALLPGGEASGDGNGETTEVEEVEEILDATQSPADDNLDVALRAEPSAPRDVSPRVPFDPASTDLEAEKARALHLLSSIFGEANEDRGGAESVDSEKEQVAAAPYTNAVPSTSPRLRDATDFEVVPSARKKESSPAGHPTQSTTTSRNTDRVPSATKLKDLFAPREEEGFSLIGHLSLDMDLDLDLDRPAFANSAPARTSLGSAVVTHPYTTPTPIPISKSMEATLPFFFPQKSNSKGHQPKVKFARTEEEAQIRSRWEASRGELTHDWKRRHREAVKSRRRRGGPRLLS</sequence>
<protein>
    <submittedName>
        <fullName evidence="1">Uncharacterized protein</fullName>
    </submittedName>
</protein>
<keyword evidence="2" id="KW-1185">Reference proteome</keyword>
<reference evidence="1" key="1">
    <citation type="submission" date="2021-03" db="EMBL/GenBank/DDBJ databases">
        <title>Evolutionary priming and transition to the ectomycorrhizal habit in an iconic lineage of mushroom-forming fungi: is preadaptation a requirement?</title>
        <authorList>
            <consortium name="DOE Joint Genome Institute"/>
            <person name="Looney B.P."/>
            <person name="Miyauchi S."/>
            <person name="Morin E."/>
            <person name="Drula E."/>
            <person name="Courty P.E."/>
            <person name="Chicoki N."/>
            <person name="Fauchery L."/>
            <person name="Kohler A."/>
            <person name="Kuo A."/>
            <person name="LaButti K."/>
            <person name="Pangilinan J."/>
            <person name="Lipzen A."/>
            <person name="Riley R."/>
            <person name="Andreopoulos W."/>
            <person name="He G."/>
            <person name="Johnson J."/>
            <person name="Barry K.W."/>
            <person name="Grigoriev I.V."/>
            <person name="Nagy L."/>
            <person name="Hibbett D."/>
            <person name="Henrissat B."/>
            <person name="Matheny P.B."/>
            <person name="Labbe J."/>
            <person name="Martin A.F."/>
        </authorList>
    </citation>
    <scope>NUCLEOTIDE SEQUENCE</scope>
    <source>
        <strain evidence="1">BPL698</strain>
    </source>
</reference>
<organism evidence="1 2">
    <name type="scientific">Russula earlei</name>
    <dbReference type="NCBI Taxonomy" id="71964"/>
    <lineage>
        <taxon>Eukaryota</taxon>
        <taxon>Fungi</taxon>
        <taxon>Dikarya</taxon>
        <taxon>Basidiomycota</taxon>
        <taxon>Agaricomycotina</taxon>
        <taxon>Agaricomycetes</taxon>
        <taxon>Russulales</taxon>
        <taxon>Russulaceae</taxon>
        <taxon>Russula</taxon>
    </lineage>
</organism>